<dbReference type="Proteomes" id="UP000589626">
    <property type="component" value="Unassembled WGS sequence"/>
</dbReference>
<dbReference type="AlphaFoldDB" id="A0A7W4W173"/>
<reference evidence="1 2" key="1">
    <citation type="submission" date="2020-08" db="EMBL/GenBank/DDBJ databases">
        <title>Sequencing the genomes of 1000 actinobacteria strains.</title>
        <authorList>
            <person name="Klenk H.-P."/>
        </authorList>
    </citation>
    <scope>NUCLEOTIDE SEQUENCE [LARGE SCALE GENOMIC DNA]</scope>
    <source>
        <strain evidence="1 2">DSM 105498</strain>
    </source>
</reference>
<accession>A0A7W4W173</accession>
<organism evidence="1 2">
    <name type="scientific">Nocardioides soli</name>
    <dbReference type="NCBI Taxonomy" id="1036020"/>
    <lineage>
        <taxon>Bacteria</taxon>
        <taxon>Bacillati</taxon>
        <taxon>Actinomycetota</taxon>
        <taxon>Actinomycetes</taxon>
        <taxon>Propionibacteriales</taxon>
        <taxon>Nocardioidaceae</taxon>
        <taxon>Nocardioides</taxon>
    </lineage>
</organism>
<sequence>MTVSRALCDRTGDPLFVDEHLPQPAGGHDVTKPTALADQDGAALEAVLLRHTSLFRIELVREQLLGERRNVESLFCGCWSGLVRAVVADVPDSVDPAPHVSLTVASPGPLS</sequence>
<dbReference type="RefSeq" id="WP_246391608.1">
    <property type="nucleotide sequence ID" value="NZ_JACHWR010000012.1"/>
</dbReference>
<keyword evidence="2" id="KW-1185">Reference proteome</keyword>
<name>A0A7W4W173_9ACTN</name>
<dbReference type="EMBL" id="JACHWR010000012">
    <property type="protein sequence ID" value="MBB3045581.1"/>
    <property type="molecule type" value="Genomic_DNA"/>
</dbReference>
<evidence type="ECO:0000313" key="2">
    <source>
        <dbReference type="Proteomes" id="UP000589626"/>
    </source>
</evidence>
<evidence type="ECO:0000313" key="1">
    <source>
        <dbReference type="EMBL" id="MBB3045581.1"/>
    </source>
</evidence>
<comment type="caution">
    <text evidence="1">The sequence shown here is derived from an EMBL/GenBank/DDBJ whole genome shotgun (WGS) entry which is preliminary data.</text>
</comment>
<protein>
    <submittedName>
        <fullName evidence="1">Uncharacterized protein</fullName>
    </submittedName>
</protein>
<proteinExistence type="predicted"/>
<gene>
    <name evidence="1" type="ORF">FHU40_005441</name>
</gene>